<dbReference type="InterPro" id="IPR023365">
    <property type="entry name" value="Sortase_dom-sf"/>
</dbReference>
<evidence type="ECO:0008006" key="4">
    <source>
        <dbReference type="Google" id="ProtNLM"/>
    </source>
</evidence>
<dbReference type="EMBL" id="LAPT01000129">
    <property type="protein sequence ID" value="PXF29036.1"/>
    <property type="molecule type" value="Genomic_DNA"/>
</dbReference>
<dbReference type="InterPro" id="IPR022445">
    <property type="entry name" value="Sortase_proteobact_type"/>
</dbReference>
<sequence>MLRIRPWIYRLTFWLLLLSAVVLGAQASSIYLKAWLAQVLIANAWQQSLTSGQPAKPWPWADTWPVAAIHWSALAEPLYVMNAAGGEGLAFGPALVEGSPQPEQGGDIVIGGHRDTHFRGLQTLKAGDLIELTDQRGRHHHYRVSRIHIVDSSKDPLIPANRNGLTLITCYPFEALIPGGPLRYVVEAVNVAV</sequence>
<name>A0ABX5LQV3_9GAMM</name>
<comment type="caution">
    <text evidence="2">The sequence shown here is derived from an EMBL/GenBank/DDBJ whole genome shotgun (WGS) entry which is preliminary data.</text>
</comment>
<dbReference type="InterPro" id="IPR005754">
    <property type="entry name" value="Sortase"/>
</dbReference>
<accession>A0ABX5LQV3</accession>
<proteinExistence type="predicted"/>
<gene>
    <name evidence="2" type="ORF">WH50_22975</name>
</gene>
<organism evidence="2 3">
    <name type="scientific">Pokkaliibacter plantistimulans</name>
    <dbReference type="NCBI Taxonomy" id="1635171"/>
    <lineage>
        <taxon>Bacteria</taxon>
        <taxon>Pseudomonadati</taxon>
        <taxon>Pseudomonadota</taxon>
        <taxon>Gammaproteobacteria</taxon>
        <taxon>Oceanospirillales</taxon>
        <taxon>Balneatrichaceae</taxon>
        <taxon>Pokkaliibacter</taxon>
    </lineage>
</organism>
<dbReference type="NCBIfam" id="TIGR03784">
    <property type="entry name" value="marine_sortase"/>
    <property type="match status" value="1"/>
</dbReference>
<dbReference type="Proteomes" id="UP000248090">
    <property type="component" value="Unassembled WGS sequence"/>
</dbReference>
<keyword evidence="3" id="KW-1185">Reference proteome</keyword>
<keyword evidence="1" id="KW-0378">Hydrolase</keyword>
<evidence type="ECO:0000256" key="1">
    <source>
        <dbReference type="ARBA" id="ARBA00022801"/>
    </source>
</evidence>
<evidence type="ECO:0000313" key="2">
    <source>
        <dbReference type="EMBL" id="PXF29036.1"/>
    </source>
</evidence>
<dbReference type="NCBIfam" id="TIGR01076">
    <property type="entry name" value="sortase_fam"/>
    <property type="match status" value="1"/>
</dbReference>
<dbReference type="SUPFAM" id="SSF63817">
    <property type="entry name" value="Sortase"/>
    <property type="match status" value="1"/>
</dbReference>
<protein>
    <recommendedName>
        <fullName evidence="4">Sortase</fullName>
    </recommendedName>
</protein>
<dbReference type="CDD" id="cd05828">
    <property type="entry name" value="Sortase_D_1"/>
    <property type="match status" value="1"/>
</dbReference>
<dbReference type="InterPro" id="IPR041999">
    <property type="entry name" value="Sortase_D_1"/>
</dbReference>
<dbReference type="Pfam" id="PF04203">
    <property type="entry name" value="Sortase"/>
    <property type="match status" value="1"/>
</dbReference>
<dbReference type="RefSeq" id="WP_110189570.1">
    <property type="nucleotide sequence ID" value="NZ_CP177354.1"/>
</dbReference>
<dbReference type="Gene3D" id="2.40.260.10">
    <property type="entry name" value="Sortase"/>
    <property type="match status" value="1"/>
</dbReference>
<reference evidence="2 3" key="1">
    <citation type="submission" date="2015-03" db="EMBL/GenBank/DDBJ databases">
        <authorList>
            <person name="Krishnan R."/>
            <person name="Midha S."/>
            <person name="Patil P.B."/>
            <person name="Rameshkumar N."/>
        </authorList>
    </citation>
    <scope>NUCLEOTIDE SEQUENCE [LARGE SCALE GENOMIC DNA]</scope>
    <source>
        <strain evidence="2 3">L1E11</strain>
    </source>
</reference>
<evidence type="ECO:0000313" key="3">
    <source>
        <dbReference type="Proteomes" id="UP000248090"/>
    </source>
</evidence>